<evidence type="ECO:0000256" key="1">
    <source>
        <dbReference type="ARBA" id="ARBA00004571"/>
    </source>
</evidence>
<evidence type="ECO:0000259" key="8">
    <source>
        <dbReference type="SMART" id="SM00965"/>
    </source>
</evidence>
<name>A0A327R4Q8_9BACT</name>
<keyword evidence="5 7" id="KW-0472">Membrane</keyword>
<proteinExistence type="inferred from homology"/>
<dbReference type="InterPro" id="IPR037066">
    <property type="entry name" value="Plug_dom_sf"/>
</dbReference>
<evidence type="ECO:0000256" key="6">
    <source>
        <dbReference type="ARBA" id="ARBA00023237"/>
    </source>
</evidence>
<keyword evidence="3 7" id="KW-1134">Transmembrane beta strand</keyword>
<dbReference type="InterPro" id="IPR012910">
    <property type="entry name" value="Plug_dom"/>
</dbReference>
<accession>A0A327R4Q8</accession>
<keyword evidence="4 7" id="KW-0812">Transmembrane</keyword>
<reference evidence="9 10" key="1">
    <citation type="submission" date="2018-06" db="EMBL/GenBank/DDBJ databases">
        <title>Genomic Encyclopedia of Archaeal and Bacterial Type Strains, Phase II (KMG-II): from individual species to whole genera.</title>
        <authorList>
            <person name="Goeker M."/>
        </authorList>
    </citation>
    <scope>NUCLEOTIDE SEQUENCE [LARGE SCALE GENOMIC DNA]</scope>
    <source>
        <strain evidence="9 10">DSM 23857</strain>
    </source>
</reference>
<comment type="similarity">
    <text evidence="7">Belongs to the TonB-dependent receptor family.</text>
</comment>
<keyword evidence="2 7" id="KW-0813">Transport</keyword>
<dbReference type="InterPro" id="IPR023997">
    <property type="entry name" value="TonB-dep_OMP_SusC/RagA_CS"/>
</dbReference>
<protein>
    <submittedName>
        <fullName evidence="9">TonB-linked SusC/RagA family outer membrane protein</fullName>
    </submittedName>
</protein>
<keyword evidence="10" id="KW-1185">Reference proteome</keyword>
<dbReference type="InterPro" id="IPR008969">
    <property type="entry name" value="CarboxyPept-like_regulatory"/>
</dbReference>
<dbReference type="SUPFAM" id="SSF49464">
    <property type="entry name" value="Carboxypeptidase regulatory domain-like"/>
    <property type="match status" value="1"/>
</dbReference>
<dbReference type="EMBL" id="QLLL01000001">
    <property type="protein sequence ID" value="RAJ10713.1"/>
    <property type="molecule type" value="Genomic_DNA"/>
</dbReference>
<dbReference type="AlphaFoldDB" id="A0A327R4Q8"/>
<dbReference type="InterPro" id="IPR023996">
    <property type="entry name" value="TonB-dep_OMP_SusC/RagA"/>
</dbReference>
<dbReference type="Proteomes" id="UP000249547">
    <property type="component" value="Unassembled WGS sequence"/>
</dbReference>
<dbReference type="Gene3D" id="2.40.170.20">
    <property type="entry name" value="TonB-dependent receptor, beta-barrel domain"/>
    <property type="match status" value="1"/>
</dbReference>
<dbReference type="SMART" id="SM00965">
    <property type="entry name" value="STN"/>
    <property type="match status" value="1"/>
</dbReference>
<dbReference type="InterPro" id="IPR039426">
    <property type="entry name" value="TonB-dep_rcpt-like"/>
</dbReference>
<dbReference type="InterPro" id="IPR036942">
    <property type="entry name" value="Beta-barrel_TonB_sf"/>
</dbReference>
<dbReference type="SUPFAM" id="SSF56935">
    <property type="entry name" value="Porins"/>
    <property type="match status" value="1"/>
</dbReference>
<dbReference type="NCBIfam" id="TIGR04056">
    <property type="entry name" value="OMP_RagA_SusC"/>
    <property type="match status" value="1"/>
</dbReference>
<evidence type="ECO:0000313" key="9">
    <source>
        <dbReference type="EMBL" id="RAJ10713.1"/>
    </source>
</evidence>
<dbReference type="RefSeq" id="WP_111595845.1">
    <property type="nucleotide sequence ID" value="NZ_QLLL01000001.1"/>
</dbReference>
<evidence type="ECO:0000256" key="5">
    <source>
        <dbReference type="ARBA" id="ARBA00023136"/>
    </source>
</evidence>
<dbReference type="GO" id="GO:0009279">
    <property type="term" value="C:cell outer membrane"/>
    <property type="evidence" value="ECO:0007669"/>
    <property type="project" value="UniProtKB-SubCell"/>
</dbReference>
<keyword evidence="6 7" id="KW-0998">Cell outer membrane</keyword>
<feature type="domain" description="Secretin/TonB short N-terminal" evidence="8">
    <location>
        <begin position="55"/>
        <end position="106"/>
    </location>
</feature>
<sequence>MRRLSLKLFTVFSIYILSVIFIQAQANRSEVLINIPKSEVTLKSALSLIEKQSKYTFFYSHTQVNRNQKVTVDFKNERLDKVLQTLLYPHGLGYKYAGDQILIFERERAAGTAWGSNNIFVDTLITLTGQIKDNKGTPLEGVSISIKGFAIGTISKQDGTFALEKVPQNSNIVVSLIGYIPQYFLAKDSKIIFAVLEPSVTEIKEVEVYSDGYTKINKVQASGSYYKVNNKTLNRTPSTNIIDRLLYVTSSLNYTPEKSGNIISVRGVSTINANKDPLIVVDNFPYDGSINSINPNDIESVTVLKDAAAASIWGVRAGNGVIVITTKKGISGRKPKVSFTANSTFSEKPNFGYINAIGTSDYISFEKQMFDMGYYDNILSNTFSYPVISDGVNIMNKARNGEISKVEAEKMLGDLQNGSIISDLKKYMVRNGINQQYNINIAGSTDLNRYYVSLGYDKNNFSAIGNNLTRYTALIENQFELKKFSVSSTISYGNTQQNSRGASYSNLIPIGHNVTPYTQLKKNGNNIAIPYQFNSNYIDSATYPKLLDWHYVPLDEVNNSKNIVSQKDLRIAIGVTYKILEELNIDVKYQYQNQVNELDQVYYESSYYARDLINKYMNVDMFNNVSYPIPMGGIINSTSGSQTSNNIRAQLNFTKKIKKHFLNSILGYEVRENKNNILTDKKYGVNFETNTSLPVDYINDYPVRPLNIYSKITYDEFIIKNINRFRSYFFAFNYTYNNYLTLTGSGRLDQSNFFGVKTNQKQLPLWSFGANFDLLNSPLIKSSDFFNLLKLRTTYGYSGNTNNVASSLVTIKYGINSDLNIISATLNNPPNPSLRWEKVGMLNIGVDFSIFKNRISGSLEYYNKNSKDLISFITTDPTVGVTQYLGNNATMKGHGFDIILNTINIKSDKVNFYTNLLFSINSNKVTSYEQQPKTVFDYIDNNQPVINKPLDRIYSLKYANLNESGDPQIFIDGKIDSYDKYINAKESDLVYGGATIPKYFGSLMNTIEFSNGLSLSLNLTYKFSYFFRAGSINYNELFFSWGGHNDYLNRWKKKGDELTTKIPSIPSNFDDPSRDYAYLKSNVLIEKGDYIRLQDIKLQYNLNPQLLQRLQVNSLSLFVNVNNVGLLWKANKRKLDPEYPNISSIPPSRSYSLGVNLNF</sequence>
<evidence type="ECO:0000256" key="3">
    <source>
        <dbReference type="ARBA" id="ARBA00022452"/>
    </source>
</evidence>
<dbReference type="InterPro" id="IPR011662">
    <property type="entry name" value="Secretin/TonB_short_N"/>
</dbReference>
<dbReference type="PROSITE" id="PS52016">
    <property type="entry name" value="TONB_DEPENDENT_REC_3"/>
    <property type="match status" value="1"/>
</dbReference>
<comment type="caution">
    <text evidence="9">The sequence shown here is derived from an EMBL/GenBank/DDBJ whole genome shotgun (WGS) entry which is preliminary data.</text>
</comment>
<dbReference type="Gene3D" id="2.170.130.10">
    <property type="entry name" value="TonB-dependent receptor, plug domain"/>
    <property type="match status" value="1"/>
</dbReference>
<dbReference type="NCBIfam" id="TIGR04057">
    <property type="entry name" value="SusC_RagA_signa"/>
    <property type="match status" value="1"/>
</dbReference>
<dbReference type="Pfam" id="PF07660">
    <property type="entry name" value="STN"/>
    <property type="match status" value="1"/>
</dbReference>
<evidence type="ECO:0000313" key="10">
    <source>
        <dbReference type="Proteomes" id="UP000249547"/>
    </source>
</evidence>
<dbReference type="Pfam" id="PF13715">
    <property type="entry name" value="CarbopepD_reg_2"/>
    <property type="match status" value="1"/>
</dbReference>
<gene>
    <name evidence="9" type="ORF">LX64_00319</name>
</gene>
<dbReference type="OrthoDB" id="9768177at2"/>
<organism evidence="9 10">
    <name type="scientific">Chitinophaga skermanii</name>
    <dbReference type="NCBI Taxonomy" id="331697"/>
    <lineage>
        <taxon>Bacteria</taxon>
        <taxon>Pseudomonadati</taxon>
        <taxon>Bacteroidota</taxon>
        <taxon>Chitinophagia</taxon>
        <taxon>Chitinophagales</taxon>
        <taxon>Chitinophagaceae</taxon>
        <taxon>Chitinophaga</taxon>
    </lineage>
</organism>
<dbReference type="Gene3D" id="2.60.40.1120">
    <property type="entry name" value="Carboxypeptidase-like, regulatory domain"/>
    <property type="match status" value="1"/>
</dbReference>
<dbReference type="Pfam" id="PF07715">
    <property type="entry name" value="Plug"/>
    <property type="match status" value="1"/>
</dbReference>
<evidence type="ECO:0000256" key="2">
    <source>
        <dbReference type="ARBA" id="ARBA00022448"/>
    </source>
</evidence>
<evidence type="ECO:0000256" key="7">
    <source>
        <dbReference type="PROSITE-ProRule" id="PRU01360"/>
    </source>
</evidence>
<comment type="subcellular location">
    <subcellularLocation>
        <location evidence="1 7">Cell outer membrane</location>
        <topology evidence="1 7">Multi-pass membrane protein</topology>
    </subcellularLocation>
</comment>
<evidence type="ECO:0000256" key="4">
    <source>
        <dbReference type="ARBA" id="ARBA00022692"/>
    </source>
</evidence>